<keyword evidence="2" id="KW-1185">Reference proteome</keyword>
<name>A0A4Y7QJ57_9AGAM</name>
<reference evidence="1 2" key="1">
    <citation type="submission" date="2018-06" db="EMBL/GenBank/DDBJ databases">
        <title>A transcriptomic atlas of mushroom development highlights an independent origin of complex multicellularity.</title>
        <authorList>
            <consortium name="DOE Joint Genome Institute"/>
            <person name="Krizsan K."/>
            <person name="Almasi E."/>
            <person name="Merenyi Z."/>
            <person name="Sahu N."/>
            <person name="Viragh M."/>
            <person name="Koszo T."/>
            <person name="Mondo S."/>
            <person name="Kiss B."/>
            <person name="Balint B."/>
            <person name="Kues U."/>
            <person name="Barry K."/>
            <person name="Hegedus J.C."/>
            <person name="Henrissat B."/>
            <person name="Johnson J."/>
            <person name="Lipzen A."/>
            <person name="Ohm R."/>
            <person name="Nagy I."/>
            <person name="Pangilinan J."/>
            <person name="Yan J."/>
            <person name="Xiong Y."/>
            <person name="Grigoriev I.V."/>
            <person name="Hibbett D.S."/>
            <person name="Nagy L.G."/>
        </authorList>
    </citation>
    <scope>NUCLEOTIDE SEQUENCE [LARGE SCALE GENOMIC DNA]</scope>
    <source>
        <strain evidence="1 2">SZMC22713</strain>
    </source>
</reference>
<gene>
    <name evidence="1" type="ORF">BD410DRAFT_431501</name>
</gene>
<dbReference type="AlphaFoldDB" id="A0A4Y7QJ57"/>
<evidence type="ECO:0000313" key="1">
    <source>
        <dbReference type="EMBL" id="TDL27663.1"/>
    </source>
</evidence>
<protein>
    <submittedName>
        <fullName evidence="1">Uncharacterized protein</fullName>
    </submittedName>
</protein>
<accession>A0A4Y7QJ57</accession>
<dbReference type="OrthoDB" id="3209743at2759"/>
<organism evidence="1 2">
    <name type="scientific">Rickenella mellea</name>
    <dbReference type="NCBI Taxonomy" id="50990"/>
    <lineage>
        <taxon>Eukaryota</taxon>
        <taxon>Fungi</taxon>
        <taxon>Dikarya</taxon>
        <taxon>Basidiomycota</taxon>
        <taxon>Agaricomycotina</taxon>
        <taxon>Agaricomycetes</taxon>
        <taxon>Hymenochaetales</taxon>
        <taxon>Rickenellaceae</taxon>
        <taxon>Rickenella</taxon>
    </lineage>
</organism>
<dbReference type="STRING" id="50990.A0A4Y7QJ57"/>
<proteinExistence type="predicted"/>
<sequence length="209" mass="23780">MSSGPPQIIFDPSLREMSDWGGRICIPLGSAEDLAVLYGRAQRHLFGLRSELVQHHGFRDGIPDPRMLFMIECPSPYRSANGMPLSPPFRLQMPVHVSTFFSPNRRTQWQMIFHSALFPAMRHTVKPLADIFCLLQCLLTGLVVIVMEEAVPGQGKYLTSRALPSPEWMRSNQDMLLEIFGPTRFQRLITAAADRRMSFKLAYQPEGKY</sequence>
<evidence type="ECO:0000313" key="2">
    <source>
        <dbReference type="Proteomes" id="UP000294933"/>
    </source>
</evidence>
<dbReference type="EMBL" id="ML170159">
    <property type="protein sequence ID" value="TDL27663.1"/>
    <property type="molecule type" value="Genomic_DNA"/>
</dbReference>
<dbReference type="Proteomes" id="UP000294933">
    <property type="component" value="Unassembled WGS sequence"/>
</dbReference>
<dbReference type="VEuPathDB" id="FungiDB:BD410DRAFT_431501"/>